<evidence type="ECO:0000313" key="4">
    <source>
        <dbReference type="Proteomes" id="UP000193907"/>
    </source>
</evidence>
<organism evidence="2 4">
    <name type="scientific">Mycobacterium celatum</name>
    <dbReference type="NCBI Taxonomy" id="28045"/>
    <lineage>
        <taxon>Bacteria</taxon>
        <taxon>Bacillati</taxon>
        <taxon>Actinomycetota</taxon>
        <taxon>Actinomycetes</taxon>
        <taxon>Mycobacteriales</taxon>
        <taxon>Mycobacteriaceae</taxon>
        <taxon>Mycobacterium</taxon>
    </lineage>
</organism>
<dbReference type="SUPFAM" id="SSF53335">
    <property type="entry name" value="S-adenosyl-L-methionine-dependent methyltransferases"/>
    <property type="match status" value="1"/>
</dbReference>
<dbReference type="RefSeq" id="WP_062539855.1">
    <property type="nucleotide sequence ID" value="NZ_BBUN01000140.1"/>
</dbReference>
<dbReference type="CDD" id="cd02440">
    <property type="entry name" value="AdoMet_MTases"/>
    <property type="match status" value="1"/>
</dbReference>
<dbReference type="EMBL" id="PDKV01000029">
    <property type="protein sequence ID" value="PIB76043.1"/>
    <property type="molecule type" value="Genomic_DNA"/>
</dbReference>
<comment type="caution">
    <text evidence="2">The sequence shown here is derived from an EMBL/GenBank/DDBJ whole genome shotgun (WGS) entry which is preliminary data.</text>
</comment>
<sequence length="281" mass="30216">MTIGTDVVTADRELENKHRALWALGDYAAVATEVVAPLGPVLVQASGIRAGDRVLDVAAGAGNVAIPAARAGADVVASDLCLELLERGRAIAQSQGVRLQWRAANAEALPFDDDAFDAVLSCIGVMFAPHHQRAADELVRVCRPGGTIGLISWTPEGFVGQMFATIKPYLPTPPAGAQPAPRWGSPDYVRGLLADRINEFSAQRRTLLVDRFADGAAFRDFFKAHYGPTISAYQAIADEPERVAALDAELAELGDRQLRGSSAMQWEYLLVTARKRQAVNR</sequence>
<accession>A0A1X1RT04</accession>
<evidence type="ECO:0000313" key="2">
    <source>
        <dbReference type="EMBL" id="ORV15306.1"/>
    </source>
</evidence>
<dbReference type="Proteomes" id="UP000230971">
    <property type="component" value="Unassembled WGS sequence"/>
</dbReference>
<keyword evidence="3" id="KW-0808">Transferase</keyword>
<dbReference type="STRING" id="28045.AWB95_07390"/>
<dbReference type="PANTHER" id="PTHR43591:SF24">
    <property type="entry name" value="2-METHOXY-6-POLYPRENYL-1,4-BENZOQUINOL METHYLASE, MITOCHONDRIAL"/>
    <property type="match status" value="1"/>
</dbReference>
<dbReference type="Pfam" id="PF08241">
    <property type="entry name" value="Methyltransf_11"/>
    <property type="match status" value="1"/>
</dbReference>
<evidence type="ECO:0000313" key="3">
    <source>
        <dbReference type="EMBL" id="PIB76043.1"/>
    </source>
</evidence>
<dbReference type="InterPro" id="IPR029063">
    <property type="entry name" value="SAM-dependent_MTases_sf"/>
</dbReference>
<dbReference type="EMBL" id="LQOM01000022">
    <property type="protein sequence ID" value="ORV15306.1"/>
    <property type="molecule type" value="Genomic_DNA"/>
</dbReference>
<keyword evidence="4" id="KW-1185">Reference proteome</keyword>
<dbReference type="GO" id="GO:0008757">
    <property type="term" value="F:S-adenosylmethionine-dependent methyltransferase activity"/>
    <property type="evidence" value="ECO:0007669"/>
    <property type="project" value="InterPro"/>
</dbReference>
<dbReference type="GO" id="GO:0032259">
    <property type="term" value="P:methylation"/>
    <property type="evidence" value="ECO:0007669"/>
    <property type="project" value="UniProtKB-KW"/>
</dbReference>
<dbReference type="Proteomes" id="UP000193907">
    <property type="component" value="Unassembled WGS sequence"/>
</dbReference>
<dbReference type="PANTHER" id="PTHR43591">
    <property type="entry name" value="METHYLTRANSFERASE"/>
    <property type="match status" value="1"/>
</dbReference>
<evidence type="ECO:0000313" key="5">
    <source>
        <dbReference type="Proteomes" id="UP000230971"/>
    </source>
</evidence>
<dbReference type="AlphaFoldDB" id="A0A1X1RT04"/>
<evidence type="ECO:0000259" key="1">
    <source>
        <dbReference type="Pfam" id="PF08241"/>
    </source>
</evidence>
<protein>
    <submittedName>
        <fullName evidence="3">Class I SAM-dependent methyltransferase</fullName>
    </submittedName>
</protein>
<dbReference type="Gene3D" id="3.40.50.150">
    <property type="entry name" value="Vaccinia Virus protein VP39"/>
    <property type="match status" value="1"/>
</dbReference>
<reference evidence="2 4" key="1">
    <citation type="submission" date="2016-01" db="EMBL/GenBank/DDBJ databases">
        <title>The new phylogeny of the genus Mycobacterium.</title>
        <authorList>
            <person name="Tarcisio F."/>
            <person name="Conor M."/>
            <person name="Antonella G."/>
            <person name="Elisabetta G."/>
            <person name="Giulia F.S."/>
            <person name="Sara T."/>
            <person name="Anna F."/>
            <person name="Clotilde B."/>
            <person name="Roberto B."/>
            <person name="Veronica D.S."/>
            <person name="Fabio R."/>
            <person name="Monica P."/>
            <person name="Olivier J."/>
            <person name="Enrico T."/>
            <person name="Nicola S."/>
        </authorList>
    </citation>
    <scope>NUCLEOTIDE SEQUENCE [LARGE SCALE GENOMIC DNA]</scope>
    <source>
        <strain evidence="2 4">DSM 44243</strain>
    </source>
</reference>
<dbReference type="InterPro" id="IPR013216">
    <property type="entry name" value="Methyltransf_11"/>
</dbReference>
<feature type="domain" description="Methyltransferase type 11" evidence="1">
    <location>
        <begin position="55"/>
        <end position="148"/>
    </location>
</feature>
<dbReference type="OrthoDB" id="9795634at2"/>
<reference evidence="3 5" key="2">
    <citation type="journal article" date="2017" name="Infect. Genet. Evol.">
        <title>The new phylogeny of the genus Mycobacterium: The old and the news.</title>
        <authorList>
            <person name="Tortoli E."/>
            <person name="Fedrizzi T."/>
            <person name="Meehan C.J."/>
            <person name="Trovato A."/>
            <person name="Grottola A."/>
            <person name="Giacobazzi E."/>
            <person name="Serpini G.F."/>
            <person name="Tagliazucchi S."/>
            <person name="Fabio A."/>
            <person name="Bettua C."/>
            <person name="Bertorelli R."/>
            <person name="Frascaro F."/>
            <person name="De Sanctis V."/>
            <person name="Pecorari M."/>
            <person name="Jousson O."/>
            <person name="Segata N."/>
            <person name="Cirillo D.M."/>
        </authorList>
    </citation>
    <scope>NUCLEOTIDE SEQUENCE [LARGE SCALE GENOMIC DNA]</scope>
    <source>
        <strain evidence="3 5">NCTC 12882</strain>
    </source>
</reference>
<name>A0A1X1RT04_MYCCE</name>
<gene>
    <name evidence="2" type="ORF">AWB95_07390</name>
    <name evidence="3" type="ORF">CQY23_18980</name>
</gene>
<keyword evidence="3" id="KW-0489">Methyltransferase</keyword>
<proteinExistence type="predicted"/>